<evidence type="ECO:0008006" key="4">
    <source>
        <dbReference type="Google" id="ProtNLM"/>
    </source>
</evidence>
<feature type="compositionally biased region" description="Low complexity" evidence="1">
    <location>
        <begin position="925"/>
        <end position="939"/>
    </location>
</feature>
<comment type="caution">
    <text evidence="2">The sequence shown here is derived from an EMBL/GenBank/DDBJ whole genome shotgun (WGS) entry which is preliminary data.</text>
</comment>
<sequence>MDRIDHWLREATRGMSPDAVLNQPVSQLQGVGDEAAGALADAGIHTILDLAASALFAVARHVVEAADGEGPLALLPLPADLIDENVRGLTASEISRRELSVLRPIDPPLALRLQSALPAQTVRDLALWPPAQYARRLLQIAYGGEDPAEDPEAPFELRPRMGRLPVERVQHEQLYFEALLDDLGNGAEIAGRPLENLSRLKGVEWPLDLTEALSGQGFDRPGLGLQVTIAQSWTPVGLALGHLLHSLALAPGEATRLAVVDWTRRVAGGTAEDIAENEALSNSLARQRSVSEVIDVVAKELQKGKSDYSMTGAGWGIGGGVAGGVNGGDKQASAALGFGYNRNDVQGSTMASSQGQRDVGSNLSQFVQDRSEQAASLARGRRASVVTEVSVNEAEHLSTRVVANYNHMHALSVLYFEVVQVYRLATEVARVEPLLYLPVRWLNFDNAALVSRYRGLLAEVALTLEARNALLGITPAPAAVAPAIQGKTRLILDSLASAQRPVQSNRVLDEAGLRSALGKQAVWSTPTELQLRSDEAALVEVQVGAWYNPLLQPMGPALGTLNRLGTQGVEPFGFKAWAQPRDKRYALAPGQSDTPYAAALTNENLRLETLRSLSVGTLGGLGENTLDVELIFKRLDPQGRPVGDPVSLKAFLRTDGKAGEMTLLTAKFEPDTVDAAPKPPPFDLTAHLEANALHYTMALLQRADPALLGLFLGRIEYGGQTLLSQIDPKPIAHVGNYLVFRWPAVSEAPWWRRLVKARGLPGRRKESVVPMPTGGVFAEAVLGRFNCAEKLDLSRFWNWQDSPIPLTPTEIAPLQAGQRQGAAAPTINPLGNAQLQQSQPLAMPDFSAAVGKVADIAGKGDSFRDMSGMNSLLQQGGAAMTLAAQGAKEFMAKAMDTVSAYGARVNEGKKIDEDKAAAAKKAEAAKGAATPAGPTTTPGGSPGGTPGAGPGAAPAKAPSPSAPAPGKREEAFSGPQPAAPAPSAKEEAKPGVLQLFVSVLPVDPKSRQVLDLSGRLDMVGPYTVEAPNGDWTIQLQGGVGQLSGRLKDISRSALRGNLMVGAFGAAQWDVQPDPPVPGLPAGWLNDRWDDLQRLGNLNVIPVNGVVLPAGSGDLEVDLELRLELSSTLGLVRQAQLLGNEEASLDTLLPGGFSIALASRFTGPTATPAELDALFNELGGKLLALRRPFDDYIRSLRDTYTLWPILAASARYDTTAQALVVIPRWALMTEPTLAIKASD</sequence>
<evidence type="ECO:0000313" key="2">
    <source>
        <dbReference type="EMBL" id="MBK8889232.1"/>
    </source>
</evidence>
<dbReference type="AlphaFoldDB" id="A0A9D7QJA4"/>
<reference evidence="2" key="1">
    <citation type="submission" date="2020-10" db="EMBL/GenBank/DDBJ databases">
        <title>Connecting structure to function with the recovery of over 1000 high-quality activated sludge metagenome-assembled genomes encoding full-length rRNA genes using long-read sequencing.</title>
        <authorList>
            <person name="Singleton C.M."/>
            <person name="Petriglieri F."/>
            <person name="Kristensen J.M."/>
            <person name="Kirkegaard R.H."/>
            <person name="Michaelsen T.Y."/>
            <person name="Andersen M.H."/>
            <person name="Karst S.M."/>
            <person name="Dueholm M.S."/>
            <person name="Nielsen P.H."/>
            <person name="Albertsen M."/>
        </authorList>
    </citation>
    <scope>NUCLEOTIDE SEQUENCE</scope>
    <source>
        <strain evidence="2">OdNE_18-Q3-R46-58_BAT3C.305</strain>
    </source>
</reference>
<name>A0A9D7QJA4_9RHOO</name>
<dbReference type="EMBL" id="JADKBR010000001">
    <property type="protein sequence ID" value="MBK8889232.1"/>
    <property type="molecule type" value="Genomic_DNA"/>
</dbReference>
<organism evidence="2 3">
    <name type="scientific">Candidatus Dechloromonas phosphorivorans</name>
    <dbReference type="NCBI Taxonomy" id="2899244"/>
    <lineage>
        <taxon>Bacteria</taxon>
        <taxon>Pseudomonadati</taxon>
        <taxon>Pseudomonadota</taxon>
        <taxon>Betaproteobacteria</taxon>
        <taxon>Rhodocyclales</taxon>
        <taxon>Azonexaceae</taxon>
        <taxon>Dechloromonas</taxon>
    </lineage>
</organism>
<evidence type="ECO:0000256" key="1">
    <source>
        <dbReference type="SAM" id="MobiDB-lite"/>
    </source>
</evidence>
<feature type="region of interest" description="Disordered" evidence="1">
    <location>
        <begin position="922"/>
        <end position="986"/>
    </location>
</feature>
<dbReference type="Proteomes" id="UP000808146">
    <property type="component" value="Unassembled WGS sequence"/>
</dbReference>
<feature type="compositionally biased region" description="Gly residues" evidence="1">
    <location>
        <begin position="940"/>
        <end position="950"/>
    </location>
</feature>
<evidence type="ECO:0000313" key="3">
    <source>
        <dbReference type="Proteomes" id="UP000808146"/>
    </source>
</evidence>
<protein>
    <recommendedName>
        <fullName evidence="4">DUF4332 domain-containing protein</fullName>
    </recommendedName>
</protein>
<proteinExistence type="predicted"/>
<gene>
    <name evidence="2" type="ORF">IPN75_02030</name>
</gene>
<accession>A0A9D7QJA4</accession>